<keyword evidence="3" id="KW-1185">Reference proteome</keyword>
<evidence type="ECO:0000313" key="3">
    <source>
        <dbReference type="Proteomes" id="UP001524478"/>
    </source>
</evidence>
<dbReference type="PANTHER" id="PTHR34094">
    <property type="match status" value="1"/>
</dbReference>
<dbReference type="Pfam" id="PF13349">
    <property type="entry name" value="DUF4097"/>
    <property type="match status" value="1"/>
</dbReference>
<evidence type="ECO:0000313" key="2">
    <source>
        <dbReference type="EMBL" id="MCQ4922913.1"/>
    </source>
</evidence>
<name>A0ABT1S8W5_9FIRM</name>
<dbReference type="EMBL" id="JANGAC010000004">
    <property type="protein sequence ID" value="MCQ4922913.1"/>
    <property type="molecule type" value="Genomic_DNA"/>
</dbReference>
<sequence length="358" mass="39163">MNMRKFVPILVAVALIALGVGFLSLRYNDNYSFVSSKSGNLLNIRSRDGIVKIGTDGIEIRDGNEHVSIGWNGIKVDDGGDEVRIGWDGIKFNENGKSRVNIDKNWNWGWFGMNSKDVKWETIDEEKLAEIDGINNVVVSSPFIDVKVTSEDRDDVRVRYYGRMRTNVVPSLKVEKISNKLNIKLESNVNSYSVVESDVVLEVFVPKSFKDNFNTSTSSGDIYMKDLIGKDINISSSSGDLELENLEGKSLKLSTSSGDIELDKFIGEISVTSSSGDISLGNEKVSGNMKISTSSGDVSIDLSDDASYNIKGSASSGDFSSSVDMNIEENEKGRFKATIGSGEKSIDISTSSGDVEFR</sequence>
<accession>A0ABT1S8W5</accession>
<evidence type="ECO:0000259" key="1">
    <source>
        <dbReference type="Pfam" id="PF13349"/>
    </source>
</evidence>
<gene>
    <name evidence="2" type="ORF">NE686_07450</name>
</gene>
<feature type="domain" description="DUF4097" evidence="1">
    <location>
        <begin position="199"/>
        <end position="356"/>
    </location>
</feature>
<protein>
    <submittedName>
        <fullName evidence="2">DUF4097 domain-containing protein</fullName>
    </submittedName>
</protein>
<dbReference type="InterPro" id="IPR025164">
    <property type="entry name" value="Toastrack_DUF4097"/>
</dbReference>
<reference evidence="2 3" key="1">
    <citation type="submission" date="2022-06" db="EMBL/GenBank/DDBJ databases">
        <title>Isolation of gut microbiota from human fecal samples.</title>
        <authorList>
            <person name="Pamer E.G."/>
            <person name="Barat B."/>
            <person name="Waligurski E."/>
            <person name="Medina S."/>
            <person name="Paddock L."/>
            <person name="Mostad J."/>
        </authorList>
    </citation>
    <scope>NUCLEOTIDE SEQUENCE [LARGE SCALE GENOMIC DNA]</scope>
    <source>
        <strain evidence="2 3">DFI.7.95</strain>
    </source>
</reference>
<comment type="caution">
    <text evidence="2">The sequence shown here is derived from an EMBL/GenBank/DDBJ whole genome shotgun (WGS) entry which is preliminary data.</text>
</comment>
<organism evidence="2 3">
    <name type="scientific">Tissierella carlieri</name>
    <dbReference type="NCBI Taxonomy" id="689904"/>
    <lineage>
        <taxon>Bacteria</taxon>
        <taxon>Bacillati</taxon>
        <taxon>Bacillota</taxon>
        <taxon>Tissierellia</taxon>
        <taxon>Tissierellales</taxon>
        <taxon>Tissierellaceae</taxon>
        <taxon>Tissierella</taxon>
    </lineage>
</organism>
<dbReference type="Proteomes" id="UP001524478">
    <property type="component" value="Unassembled WGS sequence"/>
</dbReference>
<dbReference type="PANTHER" id="PTHR34094:SF1">
    <property type="entry name" value="PROTEIN FAM185A"/>
    <property type="match status" value="1"/>
</dbReference>
<dbReference type="RefSeq" id="WP_256310993.1">
    <property type="nucleotide sequence ID" value="NZ_JANGAC010000004.1"/>
</dbReference>
<proteinExistence type="predicted"/>